<organism evidence="2 3">
    <name type="scientific">Pseudoalteromonas peptidolytica F12-50-A1</name>
    <dbReference type="NCBI Taxonomy" id="1315280"/>
    <lineage>
        <taxon>Bacteria</taxon>
        <taxon>Pseudomonadati</taxon>
        <taxon>Pseudomonadota</taxon>
        <taxon>Gammaproteobacteria</taxon>
        <taxon>Alteromonadales</taxon>
        <taxon>Pseudoalteromonadaceae</taxon>
        <taxon>Pseudoalteromonas</taxon>
    </lineage>
</organism>
<feature type="region of interest" description="Disordered" evidence="1">
    <location>
        <begin position="1"/>
        <end position="24"/>
    </location>
</feature>
<dbReference type="EMBL" id="AQHF01000034">
    <property type="protein sequence ID" value="MBE0348515.1"/>
    <property type="molecule type" value="Genomic_DNA"/>
</dbReference>
<gene>
    <name evidence="2" type="ORF">PPEP_b0274</name>
</gene>
<dbReference type="Proteomes" id="UP000660708">
    <property type="component" value="Unassembled WGS sequence"/>
</dbReference>
<evidence type="ECO:0000313" key="2">
    <source>
        <dbReference type="EMBL" id="MBE0348515.1"/>
    </source>
</evidence>
<evidence type="ECO:0000256" key="1">
    <source>
        <dbReference type="SAM" id="MobiDB-lite"/>
    </source>
</evidence>
<comment type="caution">
    <text evidence="2">The sequence shown here is derived from an EMBL/GenBank/DDBJ whole genome shotgun (WGS) entry which is preliminary data.</text>
</comment>
<reference evidence="2 3" key="1">
    <citation type="submission" date="2015-06" db="EMBL/GenBank/DDBJ databases">
        <title>Genome sequence of Pseudoalteromonas peptidolytica.</title>
        <authorList>
            <person name="Xie B.-B."/>
            <person name="Rong J.-C."/>
            <person name="Qin Q.-L."/>
            <person name="Zhang Y.-Z."/>
        </authorList>
    </citation>
    <scope>NUCLEOTIDE SEQUENCE [LARGE SCALE GENOMIC DNA]</scope>
    <source>
        <strain evidence="2 3">F12-50-A1</strain>
    </source>
</reference>
<proteinExistence type="predicted"/>
<name>A0A8I0MYZ8_9GAMM</name>
<accession>A0A8I0MYZ8</accession>
<dbReference type="AlphaFoldDB" id="A0A8I0MYZ8"/>
<protein>
    <submittedName>
        <fullName evidence="2">Uncharacterized protein</fullName>
    </submittedName>
</protein>
<keyword evidence="3" id="KW-1185">Reference proteome</keyword>
<sequence>MAACEMHSTNNEAKTHSKHTQSEHHQMMSAEMDCCDPKSATQCNECTCPTHMCSTNLAAFSLNEWLALIALHSDKLNFVSGQLSTYPQSLYKPPIIA</sequence>
<evidence type="ECO:0000313" key="3">
    <source>
        <dbReference type="Proteomes" id="UP000660708"/>
    </source>
</evidence>